<organism evidence="2 3">
    <name type="scientific">Chryseobacterium muglaense</name>
    <dbReference type="NCBI Taxonomy" id="2893752"/>
    <lineage>
        <taxon>Bacteria</taxon>
        <taxon>Pseudomonadati</taxon>
        <taxon>Bacteroidota</taxon>
        <taxon>Flavobacteriia</taxon>
        <taxon>Flavobacteriales</taxon>
        <taxon>Weeksellaceae</taxon>
        <taxon>Chryseobacterium group</taxon>
        <taxon>Chryseobacterium</taxon>
    </lineage>
</organism>
<protein>
    <recommendedName>
        <fullName evidence="4">Ribbon-helix-helix protein, copG family</fullName>
    </recommendedName>
</protein>
<comment type="caution">
    <text evidence="2">The sequence shown here is derived from an EMBL/GenBank/DDBJ whole genome shotgun (WGS) entry which is preliminary data.</text>
</comment>
<dbReference type="RefSeq" id="WP_191181639.1">
    <property type="nucleotide sequence ID" value="NZ_JACXXP010000065.1"/>
</dbReference>
<dbReference type="Pfam" id="PF21983">
    <property type="entry name" value="NikA-like"/>
    <property type="match status" value="1"/>
</dbReference>
<evidence type="ECO:0000313" key="2">
    <source>
        <dbReference type="EMBL" id="MBD3907296.1"/>
    </source>
</evidence>
<gene>
    <name evidence="2" type="ORF">IEW27_22245</name>
</gene>
<proteinExistence type="predicted"/>
<evidence type="ECO:0000256" key="1">
    <source>
        <dbReference type="SAM" id="MobiDB-lite"/>
    </source>
</evidence>
<name>A0ABR8M9P9_9FLAO</name>
<feature type="region of interest" description="Disordered" evidence="1">
    <location>
        <begin position="21"/>
        <end position="43"/>
    </location>
</feature>
<reference evidence="3" key="1">
    <citation type="submission" date="2023-07" db="EMBL/GenBank/DDBJ databases">
        <title>Description of novel Chryseobacterium sp. strain C-2.</title>
        <authorList>
            <person name="Saticioglu I.B."/>
        </authorList>
    </citation>
    <scope>NUCLEOTIDE SEQUENCE [LARGE SCALE GENOMIC DNA]</scope>
    <source>
        <strain evidence="3">C-2</strain>
    </source>
</reference>
<feature type="compositionally biased region" description="Basic and acidic residues" evidence="1">
    <location>
        <begin position="21"/>
        <end position="38"/>
    </location>
</feature>
<dbReference type="Proteomes" id="UP000603715">
    <property type="component" value="Unassembled WGS sequence"/>
</dbReference>
<sequence>MNEKENQFSEDYLRKLQEQFSESKRKEDIRKKRAEGGKKGGRPVVNKIRNIQKNIRLNEEEESQIFEIAQAYGISESELFRRSALNIPMPDPERNKLLSEYRTNFARISNIFRSEIWEWSEKEDFKNELKEVIQLLKNHLK</sequence>
<evidence type="ECO:0008006" key="4">
    <source>
        <dbReference type="Google" id="ProtNLM"/>
    </source>
</evidence>
<evidence type="ECO:0000313" key="3">
    <source>
        <dbReference type="Proteomes" id="UP000603715"/>
    </source>
</evidence>
<dbReference type="InterPro" id="IPR053842">
    <property type="entry name" value="NikA-like"/>
</dbReference>
<dbReference type="EMBL" id="JACXXP010000065">
    <property type="protein sequence ID" value="MBD3907296.1"/>
    <property type="molecule type" value="Genomic_DNA"/>
</dbReference>
<accession>A0ABR8M9P9</accession>
<keyword evidence="3" id="KW-1185">Reference proteome</keyword>